<protein>
    <submittedName>
        <fullName evidence="1">Uncharacterized protein</fullName>
    </submittedName>
</protein>
<dbReference type="RefSeq" id="WP_185444056.1">
    <property type="nucleotide sequence ID" value="NZ_CP043661.1"/>
</dbReference>
<dbReference type="AlphaFoldDB" id="A0A7G6X5Y4"/>
<dbReference type="Proteomes" id="UP000515563">
    <property type="component" value="Chromosome"/>
</dbReference>
<sequence>MHFGMITQQAHGSIATESDQLYPGLTADGSVHFSSYDGQVDGPIAVRGVSWVRALMSLNGFNLSVSQETDWHHFDVSLYLTDARIVVVVDEPVDARTRWVGHLRYPWIHSVGYRPSSLNEGALVVVMEQLEEGAEMPTDCTLRFLLDQHQDSGELARRIVGRLARHHLGRGSLPATAVPGFQVLLEPPRLADPEKGDQATYWLGAFKHYPGGTEYVRGDPEGGTWLGRDV</sequence>
<evidence type="ECO:0000313" key="1">
    <source>
        <dbReference type="EMBL" id="QNE21649.1"/>
    </source>
</evidence>
<organism evidence="1 2">
    <name type="scientific">Kribbella qitaiheensis</name>
    <dbReference type="NCBI Taxonomy" id="1544730"/>
    <lineage>
        <taxon>Bacteria</taxon>
        <taxon>Bacillati</taxon>
        <taxon>Actinomycetota</taxon>
        <taxon>Actinomycetes</taxon>
        <taxon>Propionibacteriales</taxon>
        <taxon>Kribbellaceae</taxon>
        <taxon>Kribbella</taxon>
    </lineage>
</organism>
<accession>A0A7G6X5Y4</accession>
<evidence type="ECO:0000313" key="2">
    <source>
        <dbReference type="Proteomes" id="UP000515563"/>
    </source>
</evidence>
<proteinExistence type="predicted"/>
<reference evidence="2" key="1">
    <citation type="submission" date="2019-09" db="EMBL/GenBank/DDBJ databases">
        <title>Antimicrobial potential of Antarctic Bacteria.</title>
        <authorList>
            <person name="Benaud N."/>
            <person name="Edwards R.J."/>
            <person name="Ferrari B.C."/>
        </authorList>
    </citation>
    <scope>NUCLEOTIDE SEQUENCE [LARGE SCALE GENOMIC DNA]</scope>
    <source>
        <strain evidence="2">SPB151</strain>
    </source>
</reference>
<keyword evidence="2" id="KW-1185">Reference proteome</keyword>
<gene>
    <name evidence="1" type="ORF">F1D05_31675</name>
</gene>
<name>A0A7G6X5Y4_9ACTN</name>
<dbReference type="KEGG" id="kqi:F1D05_31675"/>
<reference evidence="1 2" key="2">
    <citation type="journal article" date="2020" name="Microbiol. Resour. Announc.">
        <title>Antarctic desert soil bacteria exhibit high novel natural product potential, evaluated through long-read genome sequencing and comparative genomics.</title>
        <authorList>
            <person name="Benaud N."/>
            <person name="Edwards R.J."/>
            <person name="Amos T.G."/>
            <person name="D'Agostino P.M."/>
            <person name="Gutierrez-Chavez C."/>
            <person name="Montgomery K."/>
            <person name="Nicetic I."/>
            <person name="Ferrari B.C."/>
        </authorList>
    </citation>
    <scope>NUCLEOTIDE SEQUENCE [LARGE SCALE GENOMIC DNA]</scope>
    <source>
        <strain evidence="1 2">SPB151</strain>
    </source>
</reference>
<dbReference type="EMBL" id="CP043661">
    <property type="protein sequence ID" value="QNE21649.1"/>
    <property type="molecule type" value="Genomic_DNA"/>
</dbReference>